<evidence type="ECO:0000313" key="2">
    <source>
        <dbReference type="EMBL" id="VEL23239.1"/>
    </source>
</evidence>
<name>A0A448WY21_9PLAT</name>
<feature type="non-terminal residue" evidence="2">
    <location>
        <position position="1"/>
    </location>
</feature>
<dbReference type="InterPro" id="IPR011993">
    <property type="entry name" value="PH-like_dom_sf"/>
</dbReference>
<feature type="domain" description="SOS1/NGEF-like PH" evidence="1">
    <location>
        <begin position="5"/>
        <end position="45"/>
    </location>
</feature>
<evidence type="ECO:0000313" key="3">
    <source>
        <dbReference type="Proteomes" id="UP000784294"/>
    </source>
</evidence>
<proteinExistence type="predicted"/>
<dbReference type="EMBL" id="CAAALY010060882">
    <property type="protein sequence ID" value="VEL23239.1"/>
    <property type="molecule type" value="Genomic_DNA"/>
</dbReference>
<sequence>TRPSELGALLLNGPFTVWREESRLKSCQRHVFLFENALLLTKLRTSPLPIPTPLSTSSITGTTTTTFAAIASINSLTSNNITLGSGTLGSVPIALPAGGTVNNFGVPMITASQPNFLTAVQASPPFQNHGNASSYSNTSLSSELYFVPPRTFHHSLSTKQTNGEERDAGGTVEILCDHRPTRQLLSARALLMSQTASALGSDVSSTCGPFYEVKEELPVSYEPLSLTTIVFVRSYGRMVECII</sequence>
<dbReference type="Pfam" id="PF22697">
    <property type="entry name" value="SOS1_NGEF_PH"/>
    <property type="match status" value="1"/>
</dbReference>
<keyword evidence="3" id="KW-1185">Reference proteome</keyword>
<gene>
    <name evidence="2" type="ORF">PXEA_LOCUS16679</name>
</gene>
<evidence type="ECO:0000259" key="1">
    <source>
        <dbReference type="Pfam" id="PF22697"/>
    </source>
</evidence>
<dbReference type="AlphaFoldDB" id="A0A448WY21"/>
<comment type="caution">
    <text evidence="2">The sequence shown here is derived from an EMBL/GenBank/DDBJ whole genome shotgun (WGS) entry which is preliminary data.</text>
</comment>
<dbReference type="SUPFAM" id="SSF50729">
    <property type="entry name" value="PH domain-like"/>
    <property type="match status" value="1"/>
</dbReference>
<dbReference type="OrthoDB" id="20529at2759"/>
<reference evidence="2" key="1">
    <citation type="submission" date="2018-11" db="EMBL/GenBank/DDBJ databases">
        <authorList>
            <consortium name="Pathogen Informatics"/>
        </authorList>
    </citation>
    <scope>NUCLEOTIDE SEQUENCE</scope>
</reference>
<dbReference type="Gene3D" id="2.30.29.30">
    <property type="entry name" value="Pleckstrin-homology domain (PH domain)/Phosphotyrosine-binding domain (PTB)"/>
    <property type="match status" value="1"/>
</dbReference>
<dbReference type="Proteomes" id="UP000784294">
    <property type="component" value="Unassembled WGS sequence"/>
</dbReference>
<accession>A0A448WY21</accession>
<protein>
    <recommendedName>
        <fullName evidence="1">SOS1/NGEF-like PH domain-containing protein</fullName>
    </recommendedName>
</protein>
<organism evidence="2 3">
    <name type="scientific">Protopolystoma xenopodis</name>
    <dbReference type="NCBI Taxonomy" id="117903"/>
    <lineage>
        <taxon>Eukaryota</taxon>
        <taxon>Metazoa</taxon>
        <taxon>Spiralia</taxon>
        <taxon>Lophotrochozoa</taxon>
        <taxon>Platyhelminthes</taxon>
        <taxon>Monogenea</taxon>
        <taxon>Polyopisthocotylea</taxon>
        <taxon>Polystomatidea</taxon>
        <taxon>Polystomatidae</taxon>
        <taxon>Protopolystoma</taxon>
    </lineage>
</organism>
<dbReference type="InterPro" id="IPR055251">
    <property type="entry name" value="SOS1_NGEF_PH"/>
</dbReference>